<evidence type="ECO:0000313" key="1">
    <source>
        <dbReference type="EMBL" id="MDT0609117.1"/>
    </source>
</evidence>
<dbReference type="Gene3D" id="6.10.140.1580">
    <property type="match status" value="1"/>
</dbReference>
<keyword evidence="2" id="KW-1185">Reference proteome</keyword>
<sequence length="62" mass="6652">MPRQGGVEGFTRNTFIAMVASVRDKALAAALTTTADWEQGIADLLRTAHHEPSTTRSSKPSP</sequence>
<evidence type="ECO:0008006" key="3">
    <source>
        <dbReference type="Google" id="ProtNLM"/>
    </source>
</evidence>
<proteinExistence type="predicted"/>
<gene>
    <name evidence="1" type="ORF">RM812_02555</name>
</gene>
<accession>A0ABU3AG13</accession>
<reference evidence="1" key="1">
    <citation type="submission" date="2024-05" db="EMBL/GenBank/DDBJ databases">
        <title>30 novel species of actinomycetes from the DSMZ collection.</title>
        <authorList>
            <person name="Nouioui I."/>
        </authorList>
    </citation>
    <scope>NUCLEOTIDE SEQUENCE</scope>
    <source>
        <strain evidence="1">DSM 40712</strain>
    </source>
</reference>
<comment type="caution">
    <text evidence="1">The sequence shown here is derived from an EMBL/GenBank/DDBJ whole genome shotgun (WGS) entry which is preliminary data.</text>
</comment>
<dbReference type="Proteomes" id="UP001180724">
    <property type="component" value="Unassembled WGS sequence"/>
</dbReference>
<protein>
    <recommendedName>
        <fullName evidence="3">Transposase</fullName>
    </recommendedName>
</protein>
<dbReference type="RefSeq" id="WP_311570709.1">
    <property type="nucleotide sequence ID" value="NZ_JAVRFH010000002.1"/>
</dbReference>
<dbReference type="EMBL" id="JAVRFH010000002">
    <property type="protein sequence ID" value="MDT0609117.1"/>
    <property type="molecule type" value="Genomic_DNA"/>
</dbReference>
<evidence type="ECO:0000313" key="2">
    <source>
        <dbReference type="Proteomes" id="UP001180724"/>
    </source>
</evidence>
<organism evidence="1 2">
    <name type="scientific">Streptomyces lancefieldiae</name>
    <dbReference type="NCBI Taxonomy" id="3075520"/>
    <lineage>
        <taxon>Bacteria</taxon>
        <taxon>Bacillati</taxon>
        <taxon>Actinomycetota</taxon>
        <taxon>Actinomycetes</taxon>
        <taxon>Kitasatosporales</taxon>
        <taxon>Streptomycetaceae</taxon>
        <taxon>Streptomyces</taxon>
    </lineage>
</organism>
<name>A0ABU3AG13_9ACTN</name>